<evidence type="ECO:0000259" key="4">
    <source>
        <dbReference type="Pfam" id="PF07992"/>
    </source>
</evidence>
<feature type="domain" description="NADH-rubredoxin oxidoreductase C-terminal" evidence="5">
    <location>
        <begin position="317"/>
        <end position="383"/>
    </location>
</feature>
<dbReference type="InterPro" id="IPR023753">
    <property type="entry name" value="FAD/NAD-binding_dom"/>
</dbReference>
<keyword evidence="6" id="KW-0223">Dioxygenase</keyword>
<reference evidence="6 7" key="1">
    <citation type="journal article" date="2020" name="Front. Microbiol.">
        <title>Single-cell genomics of novel Actinobacteria with the Wood-Ljungdahl pathway discovered in a serpentinizing system.</title>
        <authorList>
            <person name="Merino N."/>
            <person name="Kawai M."/>
            <person name="Boyd E.S."/>
            <person name="Colman D.R."/>
            <person name="McGlynn S.E."/>
            <person name="Nealson K.H."/>
            <person name="Kurokawa K."/>
            <person name="Hongoh Y."/>
        </authorList>
    </citation>
    <scope>NUCLEOTIDE SEQUENCE [LARGE SCALE GENOMIC DNA]</scope>
    <source>
        <strain evidence="6 7">S33</strain>
    </source>
</reference>
<comment type="caution">
    <text evidence="6">The sequence shown here is derived from an EMBL/GenBank/DDBJ whole genome shotgun (WGS) entry which is preliminary data.</text>
</comment>
<proteinExistence type="predicted"/>
<dbReference type="SUPFAM" id="SSF51905">
    <property type="entry name" value="FAD/NAD(P)-binding domain"/>
    <property type="match status" value="2"/>
</dbReference>
<evidence type="ECO:0000313" key="7">
    <source>
        <dbReference type="Proteomes" id="UP000591948"/>
    </source>
</evidence>
<keyword evidence="2" id="KW-0285">Flavoprotein</keyword>
<dbReference type="GO" id="GO:0051213">
    <property type="term" value="F:dioxygenase activity"/>
    <property type="evidence" value="ECO:0007669"/>
    <property type="project" value="UniProtKB-KW"/>
</dbReference>
<dbReference type="PANTHER" id="PTHR43429:SF3">
    <property type="entry name" value="NITRITE REDUCTASE [NAD(P)H]"/>
    <property type="match status" value="1"/>
</dbReference>
<dbReference type="Gene3D" id="3.30.390.30">
    <property type="match status" value="1"/>
</dbReference>
<dbReference type="InterPro" id="IPR036188">
    <property type="entry name" value="FAD/NAD-bd_sf"/>
</dbReference>
<dbReference type="InterPro" id="IPR016156">
    <property type="entry name" value="FAD/NAD-linked_Rdtase_dimer_sf"/>
</dbReference>
<organism evidence="6 7">
    <name type="scientific">Candidatus Hakubella thermalkaliphila</name>
    <dbReference type="NCBI Taxonomy" id="2754717"/>
    <lineage>
        <taxon>Bacteria</taxon>
        <taxon>Bacillati</taxon>
        <taxon>Actinomycetota</taxon>
        <taxon>Actinomycetota incertae sedis</taxon>
        <taxon>Candidatus Hakubellales</taxon>
        <taxon>Candidatus Hakubellaceae</taxon>
        <taxon>Candidatus Hakubella</taxon>
    </lineage>
</organism>
<sequence length="416" mass="44204">MRYVIIGNSAAGNAAARAIRTSDPGGQVTLIGDEARPAYYRPLIPFLIDRERPEADLFRDELHLPQGVALHLGRRATRIDPSDKTVLLDDGQQILYDQLLLATGSSAVRPPIVGVEDPGVFVLRQWDDALAIRQAAVEARRAVIAGGGPVAMKTAEALLRRGVSVTLVVSSPQILSQLLDDTAAGMVRQQVEATGVCVITGCDVMEIGRGSEGEEVVLSTAQTLLAHLVVIGKGVVPNVELARDAGIGVGGILVDKYLRTSIPDIYAAGDVVETADIVTGESIVSGTWTNATEMGRIAGENMAGGVTEYEGAFKRLNALEVAGIPVIAVGVVDLPPDKGYQVYTSRRGDTYRKLVLRDNVLVGALLVGEIEGAGVFTGLIKRRADLGDLARRLAEPRFSYAPFLRLETAKAEAYAC</sequence>
<dbReference type="RefSeq" id="WP_176233080.1">
    <property type="nucleotide sequence ID" value="NZ_BLRY01000010.1"/>
</dbReference>
<comment type="cofactor">
    <cofactor evidence="1">
        <name>FAD</name>
        <dbReference type="ChEBI" id="CHEBI:57692"/>
    </cofactor>
</comment>
<dbReference type="EMBL" id="BLRY01000010">
    <property type="protein sequence ID" value="GFP26964.1"/>
    <property type="molecule type" value="Genomic_DNA"/>
</dbReference>
<keyword evidence="3" id="KW-0274">FAD</keyword>
<evidence type="ECO:0000259" key="5">
    <source>
        <dbReference type="Pfam" id="PF18267"/>
    </source>
</evidence>
<dbReference type="AlphaFoldDB" id="A0A6V8P5S8"/>
<keyword evidence="7" id="KW-1185">Reference proteome</keyword>
<gene>
    <name evidence="6" type="ORF">HKBW3S33_00377</name>
</gene>
<name>A0A6V8P5S8_9ACTN</name>
<evidence type="ECO:0000256" key="3">
    <source>
        <dbReference type="ARBA" id="ARBA00022827"/>
    </source>
</evidence>
<evidence type="ECO:0000256" key="1">
    <source>
        <dbReference type="ARBA" id="ARBA00001974"/>
    </source>
</evidence>
<dbReference type="InterPro" id="IPR041575">
    <property type="entry name" value="Rubredoxin_C"/>
</dbReference>
<dbReference type="InterPro" id="IPR050260">
    <property type="entry name" value="FAD-bd_OxRdtase"/>
</dbReference>
<dbReference type="Pfam" id="PF07992">
    <property type="entry name" value="Pyr_redox_2"/>
    <property type="match status" value="1"/>
</dbReference>
<dbReference type="Proteomes" id="UP000591948">
    <property type="component" value="Unassembled WGS sequence"/>
</dbReference>
<dbReference type="PANTHER" id="PTHR43429">
    <property type="entry name" value="PYRIDINE NUCLEOTIDE-DISULFIDE OXIDOREDUCTASE DOMAIN-CONTAINING"/>
    <property type="match status" value="1"/>
</dbReference>
<dbReference type="PRINTS" id="PR00368">
    <property type="entry name" value="FADPNR"/>
</dbReference>
<dbReference type="PRINTS" id="PR00469">
    <property type="entry name" value="PNDRDTASEII"/>
</dbReference>
<feature type="domain" description="FAD/NAD(P)-binding" evidence="4">
    <location>
        <begin position="2"/>
        <end position="295"/>
    </location>
</feature>
<dbReference type="Pfam" id="PF18267">
    <property type="entry name" value="Rubredoxin_C"/>
    <property type="match status" value="1"/>
</dbReference>
<evidence type="ECO:0000256" key="2">
    <source>
        <dbReference type="ARBA" id="ARBA00022630"/>
    </source>
</evidence>
<keyword evidence="6" id="KW-0560">Oxidoreductase</keyword>
<protein>
    <submittedName>
        <fullName evidence="6">3-phenylpropionate/trans-cinnamate dioxygenase ferredoxin reductase component</fullName>
    </submittedName>
</protein>
<accession>A0A6V8P5S8</accession>
<evidence type="ECO:0000313" key="6">
    <source>
        <dbReference type="EMBL" id="GFP26964.1"/>
    </source>
</evidence>
<dbReference type="Gene3D" id="3.50.50.60">
    <property type="entry name" value="FAD/NAD(P)-binding domain"/>
    <property type="match status" value="2"/>
</dbReference>